<dbReference type="Proteomes" id="UP000319897">
    <property type="component" value="Unassembled WGS sequence"/>
</dbReference>
<dbReference type="PANTHER" id="PTHR43346:SF1">
    <property type="entry name" value="QUERCETIN 2,3-DIOXYGENASE-RELATED"/>
    <property type="match status" value="1"/>
</dbReference>
<dbReference type="CDD" id="cd02223">
    <property type="entry name" value="cupin_Bh2720-like"/>
    <property type="match status" value="1"/>
</dbReference>
<evidence type="ECO:0000313" key="3">
    <source>
        <dbReference type="Proteomes" id="UP000319897"/>
    </source>
</evidence>
<accession>A0A501XLQ2</accession>
<reference evidence="2 3" key="1">
    <citation type="submission" date="2019-06" db="EMBL/GenBank/DDBJ databases">
        <authorList>
            <person name="Lee I."/>
            <person name="Jang G.I."/>
            <person name="Hwang C.Y."/>
        </authorList>
    </citation>
    <scope>NUCLEOTIDE SEQUENCE [LARGE SCALE GENOMIC DNA]</scope>
    <source>
        <strain evidence="2 3">PAMC 28131</strain>
    </source>
</reference>
<dbReference type="InterPro" id="IPR011051">
    <property type="entry name" value="RmlC_Cupin_sf"/>
</dbReference>
<proteinExistence type="predicted"/>
<dbReference type="InterPro" id="IPR013096">
    <property type="entry name" value="Cupin_2"/>
</dbReference>
<dbReference type="AlphaFoldDB" id="A0A501XLQ2"/>
<dbReference type="RefSeq" id="WP_140927940.1">
    <property type="nucleotide sequence ID" value="NZ_VFSU01000022.1"/>
</dbReference>
<dbReference type="OrthoDB" id="9798709at2"/>
<dbReference type="PANTHER" id="PTHR43346">
    <property type="entry name" value="LIGAND BINDING DOMAIN PROTEIN, PUTATIVE (AFU_ORTHOLOGUE AFUA_6G14370)-RELATED"/>
    <property type="match status" value="1"/>
</dbReference>
<keyword evidence="3" id="KW-1185">Reference proteome</keyword>
<name>A0A501XLQ2_9SPHN</name>
<dbReference type="InterPro" id="IPR052538">
    <property type="entry name" value="Flavonoid_dioxygenase-like"/>
</dbReference>
<dbReference type="Pfam" id="PF07883">
    <property type="entry name" value="Cupin_2"/>
    <property type="match status" value="1"/>
</dbReference>
<organism evidence="2 3">
    <name type="scientific">Sandaracinobacter neustonicus</name>
    <dbReference type="NCBI Taxonomy" id="1715348"/>
    <lineage>
        <taxon>Bacteria</taxon>
        <taxon>Pseudomonadati</taxon>
        <taxon>Pseudomonadota</taxon>
        <taxon>Alphaproteobacteria</taxon>
        <taxon>Sphingomonadales</taxon>
        <taxon>Sphingosinicellaceae</taxon>
        <taxon>Sandaracinobacter</taxon>
    </lineage>
</organism>
<feature type="domain" description="Cupin type-2" evidence="1">
    <location>
        <begin position="33"/>
        <end position="101"/>
    </location>
</feature>
<dbReference type="Gene3D" id="2.60.120.10">
    <property type="entry name" value="Jelly Rolls"/>
    <property type="match status" value="1"/>
</dbReference>
<comment type="caution">
    <text evidence="2">The sequence shown here is derived from an EMBL/GenBank/DDBJ whole genome shotgun (WGS) entry which is preliminary data.</text>
</comment>
<evidence type="ECO:0000259" key="1">
    <source>
        <dbReference type="Pfam" id="PF07883"/>
    </source>
</evidence>
<gene>
    <name evidence="2" type="ORF">FJQ54_08230</name>
</gene>
<dbReference type="SUPFAM" id="SSF51182">
    <property type="entry name" value="RmlC-like cupins"/>
    <property type="match status" value="1"/>
</dbReference>
<dbReference type="EMBL" id="VFSU01000022">
    <property type="protein sequence ID" value="TPE61568.1"/>
    <property type="molecule type" value="Genomic_DNA"/>
</dbReference>
<dbReference type="InterPro" id="IPR014710">
    <property type="entry name" value="RmlC-like_jellyroll"/>
</dbReference>
<protein>
    <submittedName>
        <fullName evidence="2">Cupin domain-containing protein</fullName>
    </submittedName>
</protein>
<sequence length="131" mass="14378">MKGYVDNIEQVTEENGDFRRVLYTGSRLQLVAMSLLPGEEIGEEVHDDGDQFFRFETGTGEVLIDGTWSKVGPHFGVVVPGGAAHNVRNTGSTPLKFYTIYGPPEHVDGTIHKTAAEAHAAHEHWDGKTTE</sequence>
<evidence type="ECO:0000313" key="2">
    <source>
        <dbReference type="EMBL" id="TPE61568.1"/>
    </source>
</evidence>